<dbReference type="KEGG" id="kvl:KVU_1604"/>
<dbReference type="InterPro" id="IPR022357">
    <property type="entry name" value="MIP_CS"/>
</dbReference>
<reference evidence="6 7" key="1">
    <citation type="journal article" date="2011" name="J. Bacteriol.">
        <title>Complete genome sequence of the industrial strain Ketogulonicigenium vulgare WSH-001.</title>
        <authorList>
            <person name="Liu L."/>
            <person name="Li Y."/>
            <person name="Zhang J."/>
            <person name="Zhou Z."/>
            <person name="Liu J."/>
            <person name="Li X."/>
            <person name="Zhou J."/>
            <person name="Du G."/>
            <person name="Wang L."/>
            <person name="Chen J."/>
        </authorList>
    </citation>
    <scope>NUCLEOTIDE SEQUENCE [LARGE SCALE GENOMIC DNA]</scope>
    <source>
        <strain evidence="6 7">WSH-001</strain>
    </source>
</reference>
<dbReference type="Proteomes" id="UP000000692">
    <property type="component" value="Chromosome"/>
</dbReference>
<dbReference type="GO" id="GO:0003677">
    <property type="term" value="F:DNA binding"/>
    <property type="evidence" value="ECO:0007669"/>
    <property type="project" value="UniProtKB-KW"/>
</dbReference>
<evidence type="ECO:0000313" key="6">
    <source>
        <dbReference type="EMBL" id="AEM41443.1"/>
    </source>
</evidence>
<dbReference type="Pfam" id="PF00589">
    <property type="entry name" value="Phage_integrase"/>
    <property type="match status" value="1"/>
</dbReference>
<dbReference type="SUPFAM" id="SSF56349">
    <property type="entry name" value="DNA breaking-rejoining enzymes"/>
    <property type="match status" value="1"/>
</dbReference>
<dbReference type="InterPro" id="IPR002104">
    <property type="entry name" value="Integrase_catalytic"/>
</dbReference>
<dbReference type="PROSITE" id="PS00221">
    <property type="entry name" value="MIP"/>
    <property type="match status" value="1"/>
</dbReference>
<organism evidence="6 7">
    <name type="scientific">Ketogulonicigenium vulgare (strain WSH-001)</name>
    <dbReference type="NCBI Taxonomy" id="759362"/>
    <lineage>
        <taxon>Bacteria</taxon>
        <taxon>Pseudomonadati</taxon>
        <taxon>Pseudomonadota</taxon>
        <taxon>Alphaproteobacteria</taxon>
        <taxon>Rhodobacterales</taxon>
        <taxon>Roseobacteraceae</taxon>
        <taxon>Ketogulonicigenium</taxon>
    </lineage>
</organism>
<dbReference type="InterPro" id="IPR010998">
    <property type="entry name" value="Integrase_recombinase_N"/>
</dbReference>
<dbReference type="GO" id="GO:0015074">
    <property type="term" value="P:DNA integration"/>
    <property type="evidence" value="ECO:0007669"/>
    <property type="project" value="UniProtKB-KW"/>
</dbReference>
<name>F9YA32_KETVW</name>
<comment type="similarity">
    <text evidence="1">Belongs to the 'phage' integrase family.</text>
</comment>
<keyword evidence="3" id="KW-0238">DNA-binding</keyword>
<keyword evidence="2" id="KW-0229">DNA integration</keyword>
<evidence type="ECO:0000256" key="4">
    <source>
        <dbReference type="ARBA" id="ARBA00023172"/>
    </source>
</evidence>
<evidence type="ECO:0000256" key="3">
    <source>
        <dbReference type="ARBA" id="ARBA00023125"/>
    </source>
</evidence>
<protein>
    <submittedName>
        <fullName evidence="6">Phage integrase family protein</fullName>
    </submittedName>
</protein>
<proteinExistence type="inferred from homology"/>
<accession>F9YA32</accession>
<dbReference type="CDD" id="cd00796">
    <property type="entry name" value="INT_Rci_Hp1_C"/>
    <property type="match status" value="1"/>
</dbReference>
<dbReference type="Gene3D" id="1.10.150.130">
    <property type="match status" value="1"/>
</dbReference>
<dbReference type="HOGENOM" id="CLU_027562_17_7_5"/>
<dbReference type="PROSITE" id="PS51898">
    <property type="entry name" value="TYR_RECOMBINASE"/>
    <property type="match status" value="1"/>
</dbReference>
<dbReference type="InterPro" id="IPR013762">
    <property type="entry name" value="Integrase-like_cat_sf"/>
</dbReference>
<evidence type="ECO:0000256" key="1">
    <source>
        <dbReference type="ARBA" id="ARBA00008857"/>
    </source>
</evidence>
<dbReference type="Gene3D" id="1.10.443.10">
    <property type="entry name" value="Intergrase catalytic core"/>
    <property type="match status" value="1"/>
</dbReference>
<dbReference type="PATRIC" id="fig|759362.5.peg.1651"/>
<evidence type="ECO:0000313" key="7">
    <source>
        <dbReference type="Proteomes" id="UP000000692"/>
    </source>
</evidence>
<dbReference type="GO" id="GO:0006310">
    <property type="term" value="P:DNA recombination"/>
    <property type="evidence" value="ECO:0007669"/>
    <property type="project" value="UniProtKB-KW"/>
</dbReference>
<dbReference type="OrthoDB" id="9808346at2"/>
<dbReference type="AlphaFoldDB" id="F9YA32"/>
<dbReference type="PANTHER" id="PTHR30349:SF64">
    <property type="entry name" value="PROPHAGE INTEGRASE INTD-RELATED"/>
    <property type="match status" value="1"/>
</dbReference>
<dbReference type="InterPro" id="IPR050090">
    <property type="entry name" value="Tyrosine_recombinase_XerCD"/>
</dbReference>
<gene>
    <name evidence="6" type="ordered locus">KVU_1604</name>
</gene>
<dbReference type="InterPro" id="IPR011010">
    <property type="entry name" value="DNA_brk_join_enz"/>
</dbReference>
<sequence>MSEYRVGRLRGGYCVTWTDPDGGRRRYKLDATTPTEAEAEARSIFHQAAAARALTVSDIWSAYRKDKAGRRIDHHMIDTGKTILPVFGALEPHQITTQDCRDYVEKRRAIGRKDGTIRTELGHLRTSLSWAEKHRMIEHAPHIERPAMPSPKERYLSRAEIDRLLSVDGDPHIRLAILLMLTTAGRVGAILELTWDRVDMIRGQINLRLEGEGPRKGRAVVPINNTLRAALVAAKAHAMSEFVVEYAGGQIGSIKTGFRNACAKAGLKGVTPHVLRHTAAVHMVEAGVPILEVAQYLGHSNPSVTFSTYGRFSPDHLRKAADALEFGKLRSVQ</sequence>
<dbReference type="eggNOG" id="COG0582">
    <property type="taxonomic scope" value="Bacteria"/>
</dbReference>
<evidence type="ECO:0000256" key="2">
    <source>
        <dbReference type="ARBA" id="ARBA00022908"/>
    </source>
</evidence>
<evidence type="ECO:0000259" key="5">
    <source>
        <dbReference type="PROSITE" id="PS51898"/>
    </source>
</evidence>
<dbReference type="EMBL" id="CP002018">
    <property type="protein sequence ID" value="AEM41443.1"/>
    <property type="molecule type" value="Genomic_DNA"/>
</dbReference>
<dbReference type="PANTHER" id="PTHR30349">
    <property type="entry name" value="PHAGE INTEGRASE-RELATED"/>
    <property type="match status" value="1"/>
</dbReference>
<keyword evidence="4" id="KW-0233">DNA recombination</keyword>
<keyword evidence="7" id="KW-1185">Reference proteome</keyword>
<feature type="domain" description="Tyr recombinase" evidence="5">
    <location>
        <begin position="151"/>
        <end position="322"/>
    </location>
</feature>